<evidence type="ECO:0000256" key="9">
    <source>
        <dbReference type="ARBA" id="ARBA00022842"/>
    </source>
</evidence>
<evidence type="ECO:0000256" key="5">
    <source>
        <dbReference type="ARBA" id="ARBA00013066"/>
    </source>
</evidence>
<dbReference type="NCBIfam" id="TIGR01670">
    <property type="entry name" value="KdsC-phosphatas"/>
    <property type="match status" value="1"/>
</dbReference>
<dbReference type="FunFam" id="3.40.50.1000:FF:000029">
    <property type="entry name" value="3-deoxy-D-manno-octulosonate 8-phosphate phosphatase KdsC"/>
    <property type="match status" value="1"/>
</dbReference>
<keyword evidence="11" id="KW-0448">Lipopolysaccharide biosynthesis</keyword>
<proteinExistence type="inferred from homology"/>
<dbReference type="PANTHER" id="PTHR21485">
    <property type="entry name" value="HAD SUPERFAMILY MEMBERS CMAS AND KDSC"/>
    <property type="match status" value="1"/>
</dbReference>
<dbReference type="PIRSF" id="PIRSF006118">
    <property type="entry name" value="KDO8-P_Ptase"/>
    <property type="match status" value="1"/>
</dbReference>
<dbReference type="PANTHER" id="PTHR21485:SF3">
    <property type="entry name" value="N-ACYLNEURAMINATE CYTIDYLYLTRANSFERASE"/>
    <property type="match status" value="1"/>
</dbReference>
<evidence type="ECO:0000256" key="3">
    <source>
        <dbReference type="ARBA" id="ARBA00005893"/>
    </source>
</evidence>
<dbReference type="AlphaFoldDB" id="A0A120N025"/>
<dbReference type="InterPro" id="IPR023214">
    <property type="entry name" value="HAD_sf"/>
</dbReference>
<feature type="binding site" evidence="12">
    <location>
        <position position="78"/>
    </location>
    <ligand>
        <name>substrate</name>
    </ligand>
</feature>
<keyword evidence="7 11" id="KW-0479">Metal-binding</keyword>
<evidence type="ECO:0000256" key="13">
    <source>
        <dbReference type="PIRSR" id="PIRSR006118-2"/>
    </source>
</evidence>
<feature type="binding site" evidence="12">
    <location>
        <position position="86"/>
    </location>
    <ligand>
        <name>substrate</name>
    </ligand>
</feature>
<feature type="binding site" evidence="12">
    <location>
        <position position="34"/>
    </location>
    <ligand>
        <name>substrate</name>
    </ligand>
</feature>
<evidence type="ECO:0000256" key="12">
    <source>
        <dbReference type="PIRSR" id="PIRSR006118-1"/>
    </source>
</evidence>
<feature type="binding site" evidence="12">
    <location>
        <position position="63"/>
    </location>
    <ligand>
        <name>substrate</name>
    </ligand>
</feature>
<accession>A0A120N025</accession>
<evidence type="ECO:0000256" key="7">
    <source>
        <dbReference type="ARBA" id="ARBA00022723"/>
    </source>
</evidence>
<dbReference type="GO" id="GO:0046872">
    <property type="term" value="F:metal ion binding"/>
    <property type="evidence" value="ECO:0007669"/>
    <property type="project" value="UniProtKB-UniRule"/>
</dbReference>
<feature type="binding site" evidence="12">
    <location>
        <position position="102"/>
    </location>
    <ligand>
        <name>substrate</name>
    </ligand>
</feature>
<evidence type="ECO:0000256" key="2">
    <source>
        <dbReference type="ARBA" id="ARBA00001946"/>
    </source>
</evidence>
<gene>
    <name evidence="14" type="primary">kdsC</name>
    <name evidence="14" type="ORF">HH1059_18540</name>
</gene>
<keyword evidence="8 11" id="KW-0378">Hydrolase</keyword>
<dbReference type="GO" id="GO:0019143">
    <property type="term" value="F:3-deoxy-manno-octulosonate-8-phosphatase activity"/>
    <property type="evidence" value="ECO:0007669"/>
    <property type="project" value="UniProtKB-UniRule"/>
</dbReference>
<dbReference type="SFLD" id="SFLDG01136">
    <property type="entry name" value="C1.6:_Phosphoserine_Phosphatas"/>
    <property type="match status" value="1"/>
</dbReference>
<dbReference type="InterPro" id="IPR050793">
    <property type="entry name" value="CMP-NeuNAc_synthase"/>
</dbReference>
<comment type="cofactor">
    <cofactor evidence="2 11 13">
        <name>Mg(2+)</name>
        <dbReference type="ChEBI" id="CHEBI:18420"/>
    </cofactor>
</comment>
<evidence type="ECO:0000256" key="6">
    <source>
        <dbReference type="ARBA" id="ARBA00020092"/>
    </source>
</evidence>
<feature type="binding site" evidence="13">
    <location>
        <position position="32"/>
    </location>
    <ligand>
        <name>Mg(2+)</name>
        <dbReference type="ChEBI" id="CHEBI:18420"/>
    </ligand>
</feature>
<evidence type="ECO:0000256" key="10">
    <source>
        <dbReference type="ARBA" id="ARBA00031051"/>
    </source>
</evidence>
<evidence type="ECO:0000256" key="8">
    <source>
        <dbReference type="ARBA" id="ARBA00022801"/>
    </source>
</evidence>
<dbReference type="EC" id="3.1.3.45" evidence="5 11"/>
<dbReference type="SFLD" id="SFLDG01138">
    <property type="entry name" value="C1.6.2:_Deoxy-d-mannose-octulo"/>
    <property type="match status" value="1"/>
</dbReference>
<comment type="catalytic activity">
    <reaction evidence="1 11">
        <text>3-deoxy-alpha-D-manno-2-octulosonate-8-phosphate + H2O = 3-deoxy-alpha-D-manno-oct-2-ulosonate + phosphate</text>
        <dbReference type="Rhea" id="RHEA:11500"/>
        <dbReference type="ChEBI" id="CHEBI:15377"/>
        <dbReference type="ChEBI" id="CHEBI:43474"/>
        <dbReference type="ChEBI" id="CHEBI:85985"/>
        <dbReference type="ChEBI" id="CHEBI:85986"/>
        <dbReference type="EC" id="3.1.3.45"/>
    </reaction>
</comment>
<comment type="similarity">
    <text evidence="3 11">Belongs to the KdsC family.</text>
</comment>
<dbReference type="GO" id="GO:0009103">
    <property type="term" value="P:lipopolysaccharide biosynthetic process"/>
    <property type="evidence" value="ECO:0007669"/>
    <property type="project" value="UniProtKB-UniRule"/>
</dbReference>
<dbReference type="InterPro" id="IPR036412">
    <property type="entry name" value="HAD-like_sf"/>
</dbReference>
<reference evidence="14" key="1">
    <citation type="submission" date="2016-02" db="EMBL/GenBank/DDBJ databases">
        <title>Halorhodospira halochloris DSM-1059 complete genome, version 2.</title>
        <authorList>
            <person name="Tsukatani Y."/>
        </authorList>
    </citation>
    <scope>NUCLEOTIDE SEQUENCE</scope>
    <source>
        <strain evidence="14">DSM 1059</strain>
    </source>
</reference>
<keyword evidence="9 11" id="KW-0460">Magnesium</keyword>
<organism evidence="14 15">
    <name type="scientific">Halorhodospira halochloris</name>
    <name type="common">Ectothiorhodospira halochloris</name>
    <dbReference type="NCBI Taxonomy" id="1052"/>
    <lineage>
        <taxon>Bacteria</taxon>
        <taxon>Pseudomonadati</taxon>
        <taxon>Pseudomonadota</taxon>
        <taxon>Gammaproteobacteria</taxon>
        <taxon>Chromatiales</taxon>
        <taxon>Ectothiorhodospiraceae</taxon>
        <taxon>Halorhodospira</taxon>
    </lineage>
</organism>
<feature type="binding site" evidence="13">
    <location>
        <position position="125"/>
    </location>
    <ligand>
        <name>Mg(2+)</name>
        <dbReference type="ChEBI" id="CHEBI:18420"/>
    </ligand>
</feature>
<evidence type="ECO:0000313" key="14">
    <source>
        <dbReference type="EMBL" id="BAU58543.1"/>
    </source>
</evidence>
<dbReference type="InterPro" id="IPR010023">
    <property type="entry name" value="KdsC_fam"/>
</dbReference>
<evidence type="ECO:0000313" key="15">
    <source>
        <dbReference type="Proteomes" id="UP000218890"/>
    </source>
</evidence>
<dbReference type="RefSeq" id="WP_207148201.1">
    <property type="nucleotide sequence ID" value="NZ_AP017372.2"/>
</dbReference>
<dbReference type="KEGG" id="hhk:HH1059_18540"/>
<evidence type="ECO:0000256" key="1">
    <source>
        <dbReference type="ARBA" id="ARBA00000898"/>
    </source>
</evidence>
<dbReference type="Proteomes" id="UP000218890">
    <property type="component" value="Chromosome"/>
</dbReference>
<dbReference type="GO" id="GO:0008781">
    <property type="term" value="F:N-acylneuraminate cytidylyltransferase activity"/>
    <property type="evidence" value="ECO:0007669"/>
    <property type="project" value="TreeGrafter"/>
</dbReference>
<evidence type="ECO:0000256" key="11">
    <source>
        <dbReference type="PIRNR" id="PIRNR006118"/>
    </source>
</evidence>
<dbReference type="Gene3D" id="3.40.50.1000">
    <property type="entry name" value="HAD superfamily/HAD-like"/>
    <property type="match status" value="1"/>
</dbReference>
<keyword evidence="15" id="KW-1185">Reference proteome</keyword>
<dbReference type="SFLD" id="SFLDS00003">
    <property type="entry name" value="Haloacid_Dehalogenase"/>
    <property type="match status" value="1"/>
</dbReference>
<dbReference type="EMBL" id="AP017372">
    <property type="protein sequence ID" value="BAU58543.1"/>
    <property type="molecule type" value="Genomic_DNA"/>
</dbReference>
<comment type="function">
    <text evidence="11">Catalyzes the hydrolysis of 3-deoxy-D-manno-octulosonate 8-phosphate (KDO 8-P) to 3-deoxy-D-manno-octulosonate (KDO) and inorganic phosphate.</text>
</comment>
<comment type="subunit">
    <text evidence="4 11">Homotetramer.</text>
</comment>
<name>A0A120N025_HALHR</name>
<protein>
    <recommendedName>
        <fullName evidence="6 11">3-deoxy-D-manno-octulosonate 8-phosphate phosphatase KdsC</fullName>
        <ecNumber evidence="5 11">3.1.3.45</ecNumber>
    </recommendedName>
    <alternativeName>
        <fullName evidence="10 11">KDO 8-P phosphatase</fullName>
    </alternativeName>
</protein>
<dbReference type="SUPFAM" id="SSF56784">
    <property type="entry name" value="HAD-like"/>
    <property type="match status" value="1"/>
</dbReference>
<dbReference type="Pfam" id="PF08282">
    <property type="entry name" value="Hydrolase_3"/>
    <property type="match status" value="1"/>
</dbReference>
<evidence type="ECO:0000256" key="4">
    <source>
        <dbReference type="ARBA" id="ARBA00011881"/>
    </source>
</evidence>
<sequence length="182" mass="19104">MSRISTTKLAYCTPPSEAILSLAANVKTAIFDVDGVLTDGTVYVGEDAKQMLAFHIHDGKGLRMLIEAGINVAWATARRGDAVLARAHELGVELVMDGCRNKAQAVHQVAAQFGHGPSACSYLGDDIIDIAAIEVVGLGAAVADAHPQVISCAAWTTQHSGGRGAARELAELLLLAQNKLNY</sequence>